<feature type="compositionally biased region" description="Pro residues" evidence="1">
    <location>
        <begin position="233"/>
        <end position="246"/>
    </location>
</feature>
<evidence type="ECO:0000313" key="3">
    <source>
        <dbReference type="Proteomes" id="UP000053841"/>
    </source>
</evidence>
<dbReference type="EMBL" id="KI964690">
    <property type="protein sequence ID" value="EUC30716.1"/>
    <property type="molecule type" value="Genomic_DNA"/>
</dbReference>
<sequence>MGTPRYRPHPTSLAMRGNTLWATMAPALGRIEGVDGACLENENENEKEREGGKRLCLKKKLYSAGQSSAHVHVDGMDIAATHLAAHQPMLLAGWFDEGPLSMMCICGASFPTPMALYRNCQRDQPPPRLLSPTHAAQQQSSQQPQPQPPQQQQQQHVNRRRAVDRERVSCAPKKAASRASRESRVERERAHGRVRATGPRQSHGQKPKTSKGSSQRQPPAHAPSAISDAAPHQPTPSQPAPAPAPTTCPALHVCTRM</sequence>
<keyword evidence="3" id="KW-1185">Reference proteome</keyword>
<dbReference type="KEGG" id="bze:COCCADRAFT_28444"/>
<evidence type="ECO:0000256" key="1">
    <source>
        <dbReference type="SAM" id="MobiDB-lite"/>
    </source>
</evidence>
<dbReference type="Proteomes" id="UP000053841">
    <property type="component" value="Unassembled WGS sequence"/>
</dbReference>
<reference evidence="2 3" key="1">
    <citation type="journal article" date="2013" name="PLoS Genet.">
        <title>Comparative genome structure, secondary metabolite, and effector coding capacity across Cochliobolus pathogens.</title>
        <authorList>
            <person name="Condon B.J."/>
            <person name="Leng Y."/>
            <person name="Wu D."/>
            <person name="Bushley K.E."/>
            <person name="Ohm R.A."/>
            <person name="Otillar R."/>
            <person name="Martin J."/>
            <person name="Schackwitz W."/>
            <person name="Grimwood J."/>
            <person name="MohdZainudin N."/>
            <person name="Xue C."/>
            <person name="Wang R."/>
            <person name="Manning V.A."/>
            <person name="Dhillon B."/>
            <person name="Tu Z.J."/>
            <person name="Steffenson B.J."/>
            <person name="Salamov A."/>
            <person name="Sun H."/>
            <person name="Lowry S."/>
            <person name="LaButti K."/>
            <person name="Han J."/>
            <person name="Copeland A."/>
            <person name="Lindquist E."/>
            <person name="Barry K."/>
            <person name="Schmutz J."/>
            <person name="Baker S.E."/>
            <person name="Ciuffetti L.M."/>
            <person name="Grigoriev I.V."/>
            <person name="Zhong S."/>
            <person name="Turgeon B.G."/>
        </authorList>
    </citation>
    <scope>NUCLEOTIDE SEQUENCE [LARGE SCALE GENOMIC DNA]</scope>
    <source>
        <strain evidence="2 3">26-R-13</strain>
    </source>
</reference>
<accession>W6YHD7</accession>
<dbReference type="HOGENOM" id="CLU_1081789_0_0_1"/>
<dbReference type="RefSeq" id="XP_007714979.1">
    <property type="nucleotide sequence ID" value="XM_007716789.1"/>
</dbReference>
<feature type="compositionally biased region" description="Basic and acidic residues" evidence="1">
    <location>
        <begin position="179"/>
        <end position="191"/>
    </location>
</feature>
<protein>
    <submittedName>
        <fullName evidence="2">Uncharacterized protein</fullName>
    </submittedName>
</protein>
<name>W6YHD7_COCC2</name>
<dbReference type="GeneID" id="19146404"/>
<gene>
    <name evidence="2" type="ORF">COCCADRAFT_28444</name>
</gene>
<organism evidence="2 3">
    <name type="scientific">Cochliobolus carbonum (strain 26-R-13)</name>
    <name type="common">Maize leaf spot fungus</name>
    <name type="synonym">Bipolaris zeicola</name>
    <dbReference type="NCBI Taxonomy" id="930089"/>
    <lineage>
        <taxon>Eukaryota</taxon>
        <taxon>Fungi</taxon>
        <taxon>Dikarya</taxon>
        <taxon>Ascomycota</taxon>
        <taxon>Pezizomycotina</taxon>
        <taxon>Dothideomycetes</taxon>
        <taxon>Pleosporomycetidae</taxon>
        <taxon>Pleosporales</taxon>
        <taxon>Pleosporineae</taxon>
        <taxon>Pleosporaceae</taxon>
        <taxon>Bipolaris</taxon>
    </lineage>
</organism>
<dbReference type="AlphaFoldDB" id="W6YHD7"/>
<feature type="compositionally biased region" description="Low complexity" evidence="1">
    <location>
        <begin position="137"/>
        <end position="155"/>
    </location>
</feature>
<proteinExistence type="predicted"/>
<feature type="region of interest" description="Disordered" evidence="1">
    <location>
        <begin position="119"/>
        <end position="248"/>
    </location>
</feature>
<evidence type="ECO:0000313" key="2">
    <source>
        <dbReference type="EMBL" id="EUC30716.1"/>
    </source>
</evidence>